<comment type="caution">
    <text evidence="2">The sequence shown here is derived from an EMBL/GenBank/DDBJ whole genome shotgun (WGS) entry which is preliminary data.</text>
</comment>
<keyword evidence="1" id="KW-0812">Transmembrane</keyword>
<evidence type="ECO:0000313" key="2">
    <source>
        <dbReference type="EMBL" id="TGZ48116.1"/>
    </source>
</evidence>
<organism evidence="2 3">
    <name type="scientific">Temnothorax longispinosus</name>
    <dbReference type="NCBI Taxonomy" id="300112"/>
    <lineage>
        <taxon>Eukaryota</taxon>
        <taxon>Metazoa</taxon>
        <taxon>Ecdysozoa</taxon>
        <taxon>Arthropoda</taxon>
        <taxon>Hexapoda</taxon>
        <taxon>Insecta</taxon>
        <taxon>Pterygota</taxon>
        <taxon>Neoptera</taxon>
        <taxon>Endopterygota</taxon>
        <taxon>Hymenoptera</taxon>
        <taxon>Apocrita</taxon>
        <taxon>Aculeata</taxon>
        <taxon>Formicoidea</taxon>
        <taxon>Formicidae</taxon>
        <taxon>Myrmicinae</taxon>
        <taxon>Temnothorax</taxon>
    </lineage>
</organism>
<evidence type="ECO:0000256" key="1">
    <source>
        <dbReference type="SAM" id="Phobius"/>
    </source>
</evidence>
<evidence type="ECO:0000313" key="3">
    <source>
        <dbReference type="Proteomes" id="UP000310200"/>
    </source>
</evidence>
<dbReference type="EMBL" id="QBLH01002549">
    <property type="protein sequence ID" value="TGZ48116.1"/>
    <property type="molecule type" value="Genomic_DNA"/>
</dbReference>
<feature type="transmembrane region" description="Helical" evidence="1">
    <location>
        <begin position="37"/>
        <end position="56"/>
    </location>
</feature>
<dbReference type="GO" id="GO:0016740">
    <property type="term" value="F:transferase activity"/>
    <property type="evidence" value="ECO:0007669"/>
    <property type="project" value="UniProtKB-KW"/>
</dbReference>
<name>A0A4S2KGL0_9HYME</name>
<dbReference type="Proteomes" id="UP000310200">
    <property type="component" value="Unassembled WGS sequence"/>
</dbReference>
<keyword evidence="1" id="KW-1133">Transmembrane helix</keyword>
<accession>A0A4S2KGL0</accession>
<protein>
    <submittedName>
        <fullName evidence="2">UDP-glucuronosyltransferase</fullName>
    </submittedName>
</protein>
<dbReference type="AlphaFoldDB" id="A0A4S2KGL0"/>
<keyword evidence="3" id="KW-1185">Reference proteome</keyword>
<sequence length="83" mass="9429">MKIVDIIGILSLLKIRLSINVYYKNASHLLLSCLLDVYAFIFVVVITVLYIALFILRKLKNLLFGSHTCAKKDNAAMKSKKNK</sequence>
<reference evidence="2 3" key="1">
    <citation type="journal article" date="2019" name="Philos. Trans. R. Soc. Lond., B, Biol. Sci.">
        <title>Ant behaviour and brain gene expression of defending hosts depend on the ecological success of the intruding social parasite.</title>
        <authorList>
            <person name="Kaur R."/>
            <person name="Stoldt M."/>
            <person name="Jongepier E."/>
            <person name="Feldmeyer B."/>
            <person name="Menzel F."/>
            <person name="Bornberg-Bauer E."/>
            <person name="Foitzik S."/>
        </authorList>
    </citation>
    <scope>NUCLEOTIDE SEQUENCE [LARGE SCALE GENOMIC DNA]</scope>
    <source>
        <tissue evidence="2">Whole body</tissue>
    </source>
</reference>
<keyword evidence="1" id="KW-0472">Membrane</keyword>
<keyword evidence="2" id="KW-0808">Transferase</keyword>
<gene>
    <name evidence="2" type="ORF">DBV15_04376</name>
</gene>
<proteinExistence type="predicted"/>